<dbReference type="PROSITE" id="PS50937">
    <property type="entry name" value="HTH_MERR_2"/>
    <property type="match status" value="1"/>
</dbReference>
<dbReference type="GO" id="GO:0003677">
    <property type="term" value="F:DNA binding"/>
    <property type="evidence" value="ECO:0007669"/>
    <property type="project" value="UniProtKB-KW"/>
</dbReference>
<organism evidence="4 5">
    <name type="scientific">Bifidobacterium commune</name>
    <dbReference type="NCBI Taxonomy" id="1505727"/>
    <lineage>
        <taxon>Bacteria</taxon>
        <taxon>Bacillati</taxon>
        <taxon>Actinomycetota</taxon>
        <taxon>Actinomycetes</taxon>
        <taxon>Bifidobacteriales</taxon>
        <taxon>Bifidobacteriaceae</taxon>
        <taxon>Bifidobacterium</taxon>
    </lineage>
</organism>
<dbReference type="SUPFAM" id="SSF46955">
    <property type="entry name" value="Putative DNA-binding domain"/>
    <property type="match status" value="1"/>
</dbReference>
<keyword evidence="1 4" id="KW-0238">DNA-binding</keyword>
<evidence type="ECO:0000256" key="1">
    <source>
        <dbReference type="ARBA" id="ARBA00023125"/>
    </source>
</evidence>
<dbReference type="PANTHER" id="PTHR30204">
    <property type="entry name" value="REDOX-CYCLING DRUG-SENSING TRANSCRIPTIONAL ACTIVATOR SOXR"/>
    <property type="match status" value="1"/>
</dbReference>
<dbReference type="CDD" id="cd01109">
    <property type="entry name" value="HTH_YyaN"/>
    <property type="match status" value="1"/>
</dbReference>
<dbReference type="SMART" id="SM00422">
    <property type="entry name" value="HTH_MERR"/>
    <property type="match status" value="1"/>
</dbReference>
<feature type="compositionally biased region" description="Polar residues" evidence="2">
    <location>
        <begin position="145"/>
        <end position="162"/>
    </location>
</feature>
<dbReference type="STRING" id="1505727.GA0061077_0572"/>
<dbReference type="Proteomes" id="UP000242610">
    <property type="component" value="Unassembled WGS sequence"/>
</dbReference>
<evidence type="ECO:0000313" key="4">
    <source>
        <dbReference type="EMBL" id="SCC79096.1"/>
    </source>
</evidence>
<dbReference type="EMBL" id="FMBL01000001">
    <property type="protein sequence ID" value="SCC79096.1"/>
    <property type="molecule type" value="Genomic_DNA"/>
</dbReference>
<dbReference type="PANTHER" id="PTHR30204:SF98">
    <property type="entry name" value="HTH-TYPE TRANSCRIPTIONAL REGULATOR ADHR"/>
    <property type="match status" value="1"/>
</dbReference>
<dbReference type="GO" id="GO:0003700">
    <property type="term" value="F:DNA-binding transcription factor activity"/>
    <property type="evidence" value="ECO:0007669"/>
    <property type="project" value="InterPro"/>
</dbReference>
<feature type="region of interest" description="Disordered" evidence="2">
    <location>
        <begin position="140"/>
        <end position="162"/>
    </location>
</feature>
<dbReference type="InterPro" id="IPR000551">
    <property type="entry name" value="MerR-type_HTH_dom"/>
</dbReference>
<evidence type="ECO:0000313" key="5">
    <source>
        <dbReference type="Proteomes" id="UP000242610"/>
    </source>
</evidence>
<feature type="domain" description="HTH merR-type" evidence="3">
    <location>
        <begin position="22"/>
        <end position="90"/>
    </location>
</feature>
<accession>A0A1C4H2J8</accession>
<evidence type="ECO:0000259" key="3">
    <source>
        <dbReference type="PROSITE" id="PS50937"/>
    </source>
</evidence>
<reference evidence="5" key="1">
    <citation type="submission" date="2016-08" db="EMBL/GenBank/DDBJ databases">
        <authorList>
            <person name="Varghese N."/>
            <person name="Submissions Spin"/>
        </authorList>
    </citation>
    <scope>NUCLEOTIDE SEQUENCE [LARGE SCALE GENOMIC DNA]</scope>
    <source>
        <strain evidence="5">R-52791</strain>
    </source>
</reference>
<dbReference type="Gene3D" id="1.10.1660.10">
    <property type="match status" value="1"/>
</dbReference>
<keyword evidence="5" id="KW-1185">Reference proteome</keyword>
<gene>
    <name evidence="4" type="ORF">GA0061077_0572</name>
</gene>
<dbReference type="AlphaFoldDB" id="A0A1C4H2J8"/>
<dbReference type="InterPro" id="IPR009061">
    <property type="entry name" value="DNA-bd_dom_put_sf"/>
</dbReference>
<dbReference type="Pfam" id="PF13411">
    <property type="entry name" value="MerR_1"/>
    <property type="match status" value="1"/>
</dbReference>
<protein>
    <submittedName>
        <fullName evidence="4">DNA-binding transcriptional regulator, MerR family</fullName>
    </submittedName>
</protein>
<dbReference type="InterPro" id="IPR047057">
    <property type="entry name" value="MerR_fam"/>
</dbReference>
<sequence length="162" mass="19079">MVQRKTTTRPQQPRLEEADTDTMRISDVSRLTGLPVPTLRYYERRGILDPHRDPEGHRSYTRHDLEWITFVQRLLSTGMPLRTIERYSRLRAQGDATIPEHLSMLHQQDRLLAERIKEAQEQREFLAKKINTYNGRLKETKTENTTDQAMVNKQTSQAAHIR</sequence>
<evidence type="ECO:0000256" key="2">
    <source>
        <dbReference type="SAM" id="MobiDB-lite"/>
    </source>
</evidence>
<name>A0A1C4H2J8_9BIFI</name>
<dbReference type="RefSeq" id="WP_200754437.1">
    <property type="nucleotide sequence ID" value="NZ_FMBL01000001.1"/>
</dbReference>
<proteinExistence type="predicted"/>